<evidence type="ECO:0000256" key="2">
    <source>
        <dbReference type="ARBA" id="ARBA00023002"/>
    </source>
</evidence>
<dbReference type="GO" id="GO:0016616">
    <property type="term" value="F:oxidoreductase activity, acting on the CH-OH group of donors, NAD or NADP as acceptor"/>
    <property type="evidence" value="ECO:0007669"/>
    <property type="project" value="InterPro"/>
</dbReference>
<dbReference type="PANTHER" id="PTHR43761">
    <property type="entry name" value="D-ISOMER SPECIFIC 2-HYDROXYACID DEHYDROGENASE FAMILY PROTEIN (AFU_ORTHOLOGUE AFUA_1G13630)"/>
    <property type="match status" value="1"/>
</dbReference>
<keyword evidence="2 4" id="KW-0560">Oxidoreductase</keyword>
<keyword evidence="3" id="KW-0520">NAD</keyword>
<dbReference type="AlphaFoldDB" id="M7THQ9"/>
<dbReference type="Proteomes" id="UP000012174">
    <property type="component" value="Unassembled WGS sequence"/>
</dbReference>
<evidence type="ECO:0000256" key="1">
    <source>
        <dbReference type="ARBA" id="ARBA00005854"/>
    </source>
</evidence>
<evidence type="ECO:0000256" key="4">
    <source>
        <dbReference type="RuleBase" id="RU003719"/>
    </source>
</evidence>
<feature type="domain" description="D-isomer specific 2-hydroxyacid dehydrogenase NAD-binding" evidence="6">
    <location>
        <begin position="116"/>
        <end position="304"/>
    </location>
</feature>
<dbReference type="InterPro" id="IPR006139">
    <property type="entry name" value="D-isomer_2_OHA_DH_cat_dom"/>
</dbReference>
<evidence type="ECO:0000313" key="8">
    <source>
        <dbReference type="Proteomes" id="UP000012174"/>
    </source>
</evidence>
<dbReference type="Pfam" id="PF02826">
    <property type="entry name" value="2-Hacid_dh_C"/>
    <property type="match status" value="1"/>
</dbReference>
<dbReference type="SUPFAM" id="SSF51735">
    <property type="entry name" value="NAD(P)-binding Rossmann-fold domains"/>
    <property type="match status" value="1"/>
</dbReference>
<evidence type="ECO:0000313" key="7">
    <source>
        <dbReference type="EMBL" id="EMR66255.1"/>
    </source>
</evidence>
<gene>
    <name evidence="7" type="ORF">UCREL1_6775</name>
</gene>
<dbReference type="STRING" id="1287681.M7THQ9"/>
<dbReference type="Gene3D" id="3.40.50.720">
    <property type="entry name" value="NAD(P)-binding Rossmann-like Domain"/>
    <property type="match status" value="2"/>
</dbReference>
<evidence type="ECO:0000256" key="3">
    <source>
        <dbReference type="ARBA" id="ARBA00023027"/>
    </source>
</evidence>
<reference evidence="8" key="1">
    <citation type="journal article" date="2013" name="Genome Announc.">
        <title>Draft genome sequence of the grapevine dieback fungus Eutypa lata UCR-EL1.</title>
        <authorList>
            <person name="Blanco-Ulate B."/>
            <person name="Rolshausen P.E."/>
            <person name="Cantu D."/>
        </authorList>
    </citation>
    <scope>NUCLEOTIDE SEQUENCE [LARGE SCALE GENOMIC DNA]</scope>
    <source>
        <strain evidence="8">UCR-EL1</strain>
    </source>
</reference>
<dbReference type="InterPro" id="IPR006140">
    <property type="entry name" value="D-isomer_DH_NAD-bd"/>
</dbReference>
<dbReference type="EMBL" id="KB706688">
    <property type="protein sequence ID" value="EMR66255.1"/>
    <property type="molecule type" value="Genomic_DNA"/>
</dbReference>
<proteinExistence type="inferred from homology"/>
<dbReference type="eggNOG" id="KOG0069">
    <property type="taxonomic scope" value="Eukaryota"/>
</dbReference>
<accession>M7THQ9</accession>
<dbReference type="InterPro" id="IPR029753">
    <property type="entry name" value="D-isomer_DH_CS"/>
</dbReference>
<dbReference type="GO" id="GO:0051287">
    <property type="term" value="F:NAD binding"/>
    <property type="evidence" value="ECO:0007669"/>
    <property type="project" value="InterPro"/>
</dbReference>
<dbReference type="OMA" id="IEAVHCP"/>
<dbReference type="PANTHER" id="PTHR43761:SF1">
    <property type="entry name" value="D-ISOMER SPECIFIC 2-HYDROXYACID DEHYDROGENASE CATALYTIC DOMAIN-CONTAINING PROTEIN-RELATED"/>
    <property type="match status" value="1"/>
</dbReference>
<evidence type="ECO:0000259" key="5">
    <source>
        <dbReference type="Pfam" id="PF00389"/>
    </source>
</evidence>
<dbReference type="CDD" id="cd05198">
    <property type="entry name" value="formate_dh_like"/>
    <property type="match status" value="1"/>
</dbReference>
<dbReference type="InterPro" id="IPR036291">
    <property type="entry name" value="NAD(P)-bd_dom_sf"/>
</dbReference>
<keyword evidence="8" id="KW-1185">Reference proteome</keyword>
<evidence type="ECO:0000259" key="6">
    <source>
        <dbReference type="Pfam" id="PF02826"/>
    </source>
</evidence>
<dbReference type="HOGENOM" id="CLU_019796_1_3_1"/>
<dbReference type="OrthoDB" id="298012at2759"/>
<comment type="similarity">
    <text evidence="1 4">Belongs to the D-isomer specific 2-hydroxyacid dehydrogenase family.</text>
</comment>
<dbReference type="InterPro" id="IPR050418">
    <property type="entry name" value="D-iso_2-hydroxyacid_DH_PdxB"/>
</dbReference>
<protein>
    <submittedName>
        <fullName evidence="7">Putative glycerate dehydrogenase protein</fullName>
    </submittedName>
</protein>
<dbReference type="Pfam" id="PF00389">
    <property type="entry name" value="2-Hacid_dh"/>
    <property type="match status" value="1"/>
</dbReference>
<dbReference type="KEGG" id="ela:UCREL1_6775"/>
<sequence length="337" mass="35827">MSLPKHLNIVALETFYTSLPPLTIPLPHTFTLTTYSRTSPAELPSRIQDAHILITTTIPLGTDILSNATSTPNLRLIAVLASGTDSIDLPACRARGIRVLNSPGCNVDAVAEHAVGLYFAARRSLVPTMADLRAGEWPRRGTLMTRTFNAAGLAPRGCRDEIAVVVGYGGVGRRVEALLAGLGMKVVVARRKGDAAPAAVGGRVPFDDALKMATVLVLCCPRTPDTLNMISGPELDTMRDDAVLINVARGGIVDEEALLRALREGRIAGAAVDVFGQEPAGPETSVLLGADVQGLNLVVTPHTAWVGMDTTANYQRLLQENIEGFLKGEVVEERVRA</sequence>
<dbReference type="PROSITE" id="PS00671">
    <property type="entry name" value="D_2_HYDROXYACID_DH_3"/>
    <property type="match status" value="1"/>
</dbReference>
<dbReference type="SUPFAM" id="SSF52283">
    <property type="entry name" value="Formate/glycerate dehydrogenase catalytic domain-like"/>
    <property type="match status" value="1"/>
</dbReference>
<organism evidence="7 8">
    <name type="scientific">Eutypa lata (strain UCR-EL1)</name>
    <name type="common">Grapevine dieback disease fungus</name>
    <name type="synonym">Eutypa armeniacae</name>
    <dbReference type="NCBI Taxonomy" id="1287681"/>
    <lineage>
        <taxon>Eukaryota</taxon>
        <taxon>Fungi</taxon>
        <taxon>Dikarya</taxon>
        <taxon>Ascomycota</taxon>
        <taxon>Pezizomycotina</taxon>
        <taxon>Sordariomycetes</taxon>
        <taxon>Xylariomycetidae</taxon>
        <taxon>Xylariales</taxon>
        <taxon>Diatrypaceae</taxon>
        <taxon>Eutypa</taxon>
    </lineage>
</organism>
<feature type="domain" description="D-isomer specific 2-hydroxyacid dehydrogenase catalytic" evidence="5">
    <location>
        <begin position="30"/>
        <end position="335"/>
    </location>
</feature>
<name>M7THQ9_EUTLA</name>